<dbReference type="Proteomes" id="UP000015102">
    <property type="component" value="Unassembled WGS sequence"/>
</dbReference>
<dbReference type="HOGENOM" id="CLU_1940514_0_0_1"/>
<dbReference type="AlphaFoldDB" id="T1GD39"/>
<accession>T1GD39</accession>
<keyword evidence="2" id="KW-1185">Reference proteome</keyword>
<sequence>MEGRHRLYTPKEYMESIAAYKNTANNANEAHQRDRNLSWCGILNRKIIGPYFKEENLNGKWIGYIRNDLNLFDCCPRSPDLYPLYFFLNLVYKTELNILESIEEGKVLHFVVINVKLEQSLRVGRNNDRV</sequence>
<protein>
    <submittedName>
        <fullName evidence="1">Uncharacterized protein</fullName>
    </submittedName>
</protein>
<organism evidence="1 2">
    <name type="scientific">Megaselia scalaris</name>
    <name type="common">Humpbacked fly</name>
    <name type="synonym">Phora scalaris</name>
    <dbReference type="NCBI Taxonomy" id="36166"/>
    <lineage>
        <taxon>Eukaryota</taxon>
        <taxon>Metazoa</taxon>
        <taxon>Ecdysozoa</taxon>
        <taxon>Arthropoda</taxon>
        <taxon>Hexapoda</taxon>
        <taxon>Insecta</taxon>
        <taxon>Pterygota</taxon>
        <taxon>Neoptera</taxon>
        <taxon>Endopterygota</taxon>
        <taxon>Diptera</taxon>
        <taxon>Brachycera</taxon>
        <taxon>Muscomorpha</taxon>
        <taxon>Platypezoidea</taxon>
        <taxon>Phoridae</taxon>
        <taxon>Megaseliini</taxon>
        <taxon>Megaselia</taxon>
    </lineage>
</organism>
<evidence type="ECO:0000313" key="2">
    <source>
        <dbReference type="Proteomes" id="UP000015102"/>
    </source>
</evidence>
<dbReference type="EnsemblMetazoa" id="MESCA001218-RA">
    <property type="protein sequence ID" value="MESCA001218-PA"/>
    <property type="gene ID" value="MESCA001218"/>
</dbReference>
<reference evidence="2" key="1">
    <citation type="submission" date="2013-02" db="EMBL/GenBank/DDBJ databases">
        <authorList>
            <person name="Hughes D."/>
        </authorList>
    </citation>
    <scope>NUCLEOTIDE SEQUENCE</scope>
    <source>
        <strain>Durham</strain>
        <strain evidence="2">NC isolate 2 -- Noor lab</strain>
    </source>
</reference>
<proteinExistence type="predicted"/>
<evidence type="ECO:0000313" key="1">
    <source>
        <dbReference type="EnsemblMetazoa" id="MESCA001218-PA"/>
    </source>
</evidence>
<name>T1GD39_MEGSC</name>
<dbReference type="EMBL" id="CAQQ02113511">
    <property type="status" value="NOT_ANNOTATED_CDS"/>
    <property type="molecule type" value="Genomic_DNA"/>
</dbReference>
<reference evidence="1" key="2">
    <citation type="submission" date="2015-06" db="UniProtKB">
        <authorList>
            <consortium name="EnsemblMetazoa"/>
        </authorList>
    </citation>
    <scope>IDENTIFICATION</scope>
</reference>